<gene>
    <name evidence="2" type="ORF">L485_13400</name>
</gene>
<evidence type="ECO:0000313" key="2">
    <source>
        <dbReference type="EMBL" id="EQB00531.1"/>
    </source>
</evidence>
<dbReference type="PANTHER" id="PTHR42870">
    <property type="entry name" value="ACETYL-COA C-ACETYLTRANSFERASE"/>
    <property type="match status" value="1"/>
</dbReference>
<organism evidence="2 3">
    <name type="scientific">Sphingobium baderi LL03</name>
    <dbReference type="NCBI Taxonomy" id="1114964"/>
    <lineage>
        <taxon>Bacteria</taxon>
        <taxon>Pseudomonadati</taxon>
        <taxon>Pseudomonadota</taxon>
        <taxon>Alphaproteobacteria</taxon>
        <taxon>Sphingomonadales</taxon>
        <taxon>Sphingomonadaceae</taxon>
        <taxon>Sphingobium</taxon>
    </lineage>
</organism>
<feature type="domain" description="Thiolase C-terminal" evidence="1">
    <location>
        <begin position="243"/>
        <end position="386"/>
    </location>
</feature>
<protein>
    <submittedName>
        <fullName evidence="2">Thiolase</fullName>
    </submittedName>
</protein>
<evidence type="ECO:0000313" key="3">
    <source>
        <dbReference type="Proteomes" id="UP000015524"/>
    </source>
</evidence>
<dbReference type="GO" id="GO:0003988">
    <property type="term" value="F:acetyl-CoA C-acyltransferase activity"/>
    <property type="evidence" value="ECO:0007669"/>
    <property type="project" value="UniProtKB-ARBA"/>
</dbReference>
<accession>T0G9U3</accession>
<dbReference type="EMBL" id="ATIB01000069">
    <property type="protein sequence ID" value="EQB00531.1"/>
    <property type="molecule type" value="Genomic_DNA"/>
</dbReference>
<sequence length="389" mass="41288">MSMPLSSPNGGNIAIVGASETERVGVVPDMSMIQLHADAARRALKDAGLTPADVDGIATAETQVIEVAAMLGIRPRWMDGTTIGGCSFMAHVRHAAAAIATGQASVVLITHGESGRSWVGMPNYSMNPRGPDGQFEQPYGAIAPYSLFTLPALAFLEARGMGQRDLAEVVVAQREWAIPNERAQRRTPVTVEDVLAGPRVAYPFTRDMCCVVTDGGGALVLVSAERARDLPSAKRAVYLMGSGESCESVLVSQMDDLTSFGSFRRASAEAFETAGVTHADIDHAMFYDAFAHLPLYMLEDTGFVGFGESGAFHAEGHTRPGGRLPINTNGGGMSYTHSGMYGMYAIQEAVRQLRGEAVVQVPDMKLSFVQGVGGLFWSAASLILSNQAP</sequence>
<comment type="caution">
    <text evidence="2">The sequence shown here is derived from an EMBL/GenBank/DDBJ whole genome shotgun (WGS) entry which is preliminary data.</text>
</comment>
<dbReference type="Pfam" id="PF22691">
    <property type="entry name" value="Thiolase_C_1"/>
    <property type="match status" value="1"/>
</dbReference>
<dbReference type="PIRSF" id="PIRSF000429">
    <property type="entry name" value="Ac-CoA_Ac_transf"/>
    <property type="match status" value="1"/>
</dbReference>
<dbReference type="SUPFAM" id="SSF53901">
    <property type="entry name" value="Thiolase-like"/>
    <property type="match status" value="1"/>
</dbReference>
<name>T0G9U3_9SPHN</name>
<dbReference type="InterPro" id="IPR002155">
    <property type="entry name" value="Thiolase"/>
</dbReference>
<dbReference type="PANTHER" id="PTHR42870:SF1">
    <property type="entry name" value="NON-SPECIFIC LIPID-TRANSFER PROTEIN-LIKE 2"/>
    <property type="match status" value="1"/>
</dbReference>
<dbReference type="InterPro" id="IPR016039">
    <property type="entry name" value="Thiolase-like"/>
</dbReference>
<keyword evidence="3" id="KW-1185">Reference proteome</keyword>
<dbReference type="Gene3D" id="3.40.47.10">
    <property type="match status" value="1"/>
</dbReference>
<evidence type="ECO:0000259" key="1">
    <source>
        <dbReference type="Pfam" id="PF22691"/>
    </source>
</evidence>
<reference evidence="2 3" key="1">
    <citation type="journal article" date="2013" name="Genome Announc.">
        <title>Draft Genome Sequence of a Hexachlorocyclohexane-Degrading Bacterium, Sphingobium baderi Strain LL03T.</title>
        <authorList>
            <person name="Kaur J."/>
            <person name="Verma H."/>
            <person name="Tripathi C."/>
            <person name="Khurana J.P."/>
            <person name="Lal R."/>
        </authorList>
    </citation>
    <scope>NUCLEOTIDE SEQUENCE [LARGE SCALE GENOMIC DNA]</scope>
    <source>
        <strain evidence="2 3">LL03</strain>
    </source>
</reference>
<dbReference type="Proteomes" id="UP000015524">
    <property type="component" value="Unassembled WGS sequence"/>
</dbReference>
<dbReference type="InterPro" id="IPR055140">
    <property type="entry name" value="Thiolase_C_2"/>
</dbReference>
<dbReference type="CDD" id="cd00829">
    <property type="entry name" value="SCP-x_thiolase"/>
    <property type="match status" value="1"/>
</dbReference>
<proteinExistence type="predicted"/>
<dbReference type="eggNOG" id="COG0183">
    <property type="taxonomic scope" value="Bacteria"/>
</dbReference>
<dbReference type="PATRIC" id="fig|1114964.3.peg.2625"/>
<dbReference type="AlphaFoldDB" id="T0G9U3"/>